<evidence type="ECO:0000313" key="1">
    <source>
        <dbReference type="EMBL" id="KAI4814950.1"/>
    </source>
</evidence>
<comment type="caution">
    <text evidence="1">The sequence shown here is derived from an EMBL/GenBank/DDBJ whole genome shotgun (WGS) entry which is preliminary data.</text>
</comment>
<proteinExistence type="predicted"/>
<dbReference type="EMBL" id="CM043797">
    <property type="protein sequence ID" value="KAI4814950.1"/>
    <property type="molecule type" value="Genomic_DNA"/>
</dbReference>
<reference evidence="1" key="1">
    <citation type="submission" date="2022-05" db="EMBL/GenBank/DDBJ databases">
        <title>Chromosome-level genome of Chaenocephalus aceratus.</title>
        <authorList>
            <person name="Park H."/>
        </authorList>
    </citation>
    <scope>NUCLEOTIDE SEQUENCE</scope>
    <source>
        <strain evidence="1">KU_202001</strain>
    </source>
</reference>
<organism evidence="1 2">
    <name type="scientific">Chaenocephalus aceratus</name>
    <name type="common">Blackfin icefish</name>
    <name type="synonym">Chaenichthys aceratus</name>
    <dbReference type="NCBI Taxonomy" id="36190"/>
    <lineage>
        <taxon>Eukaryota</taxon>
        <taxon>Metazoa</taxon>
        <taxon>Chordata</taxon>
        <taxon>Craniata</taxon>
        <taxon>Vertebrata</taxon>
        <taxon>Euteleostomi</taxon>
        <taxon>Actinopterygii</taxon>
        <taxon>Neopterygii</taxon>
        <taxon>Teleostei</taxon>
        <taxon>Neoteleostei</taxon>
        <taxon>Acanthomorphata</taxon>
        <taxon>Eupercaria</taxon>
        <taxon>Perciformes</taxon>
        <taxon>Notothenioidei</taxon>
        <taxon>Channichthyidae</taxon>
        <taxon>Chaenocephalus</taxon>
    </lineage>
</organism>
<feature type="non-terminal residue" evidence="1">
    <location>
        <position position="1"/>
    </location>
</feature>
<protein>
    <submittedName>
        <fullName evidence="1">Uncharacterized protein</fullName>
    </submittedName>
</protein>
<dbReference type="Proteomes" id="UP001057452">
    <property type="component" value="Chromosome 13"/>
</dbReference>
<name>A0ACB9WNH8_CHAAC</name>
<evidence type="ECO:0000313" key="2">
    <source>
        <dbReference type="Proteomes" id="UP001057452"/>
    </source>
</evidence>
<accession>A0ACB9WNH8</accession>
<keyword evidence="2" id="KW-1185">Reference proteome</keyword>
<gene>
    <name evidence="1" type="ORF">KUCAC02_005125</name>
</gene>
<sequence length="79" mass="7979">DGVAGEVGALVGCEHAQSVPTAGAAGSLHHDQIREPEPERLHLRSHPDSWIVPGASGTLSGGKPQTAADCSDSVPQFGA</sequence>